<evidence type="ECO:0000256" key="2">
    <source>
        <dbReference type="ARBA" id="ARBA00008661"/>
    </source>
</evidence>
<evidence type="ECO:0000256" key="6">
    <source>
        <dbReference type="ARBA" id="ARBA00022968"/>
    </source>
</evidence>
<keyword evidence="7" id="KW-1133">Transmembrane helix</keyword>
<comment type="subcellular location">
    <subcellularLocation>
        <location evidence="1 10">Golgi apparatus membrane</location>
        <topology evidence="1 10">Single-pass type II membrane protein</topology>
    </subcellularLocation>
</comment>
<dbReference type="PANTHER" id="PTHR11214:SF314">
    <property type="entry name" value="HEXOSYLTRANSFERASE"/>
    <property type="match status" value="1"/>
</dbReference>
<evidence type="ECO:0000313" key="12">
    <source>
        <dbReference type="Proteomes" id="UP001158576"/>
    </source>
</evidence>
<keyword evidence="6" id="KW-0735">Signal-anchor</keyword>
<evidence type="ECO:0000256" key="9">
    <source>
        <dbReference type="ARBA" id="ARBA00023136"/>
    </source>
</evidence>
<comment type="similarity">
    <text evidence="2 10">Belongs to the glycosyltransferase 31 family.</text>
</comment>
<proteinExistence type="inferred from homology"/>
<keyword evidence="8 10" id="KW-0333">Golgi apparatus</keyword>
<accession>A0ABN7T1J6</accession>
<dbReference type="EMBL" id="OU015567">
    <property type="protein sequence ID" value="CAG5111710.1"/>
    <property type="molecule type" value="Genomic_DNA"/>
</dbReference>
<dbReference type="Proteomes" id="UP001158576">
    <property type="component" value="Chromosome 2"/>
</dbReference>
<keyword evidence="3 10" id="KW-0328">Glycosyltransferase</keyword>
<keyword evidence="12" id="KW-1185">Reference proteome</keyword>
<keyword evidence="9" id="KW-0472">Membrane</keyword>
<keyword evidence="4" id="KW-0808">Transferase</keyword>
<evidence type="ECO:0000256" key="8">
    <source>
        <dbReference type="ARBA" id="ARBA00023034"/>
    </source>
</evidence>
<dbReference type="Pfam" id="PF01762">
    <property type="entry name" value="Galactosyl_T"/>
    <property type="match status" value="1"/>
</dbReference>
<evidence type="ECO:0000256" key="7">
    <source>
        <dbReference type="ARBA" id="ARBA00022989"/>
    </source>
</evidence>
<evidence type="ECO:0000256" key="1">
    <source>
        <dbReference type="ARBA" id="ARBA00004323"/>
    </source>
</evidence>
<evidence type="ECO:0000256" key="4">
    <source>
        <dbReference type="ARBA" id="ARBA00022679"/>
    </source>
</evidence>
<reference evidence="11 12" key="1">
    <citation type="submission" date="2021-04" db="EMBL/GenBank/DDBJ databases">
        <authorList>
            <person name="Bliznina A."/>
        </authorList>
    </citation>
    <scope>NUCLEOTIDE SEQUENCE [LARGE SCALE GENOMIC DNA]</scope>
</reference>
<dbReference type="InterPro" id="IPR002659">
    <property type="entry name" value="Glyco_trans_31"/>
</dbReference>
<evidence type="ECO:0000313" key="11">
    <source>
        <dbReference type="EMBL" id="CAG5111710.1"/>
    </source>
</evidence>
<organism evidence="11 12">
    <name type="scientific">Oikopleura dioica</name>
    <name type="common">Tunicate</name>
    <dbReference type="NCBI Taxonomy" id="34765"/>
    <lineage>
        <taxon>Eukaryota</taxon>
        <taxon>Metazoa</taxon>
        <taxon>Chordata</taxon>
        <taxon>Tunicata</taxon>
        <taxon>Appendicularia</taxon>
        <taxon>Copelata</taxon>
        <taxon>Oikopleuridae</taxon>
        <taxon>Oikopleura</taxon>
    </lineage>
</organism>
<dbReference type="EC" id="2.4.1.-" evidence="10"/>
<evidence type="ECO:0000256" key="3">
    <source>
        <dbReference type="ARBA" id="ARBA00022676"/>
    </source>
</evidence>
<evidence type="ECO:0000256" key="10">
    <source>
        <dbReference type="RuleBase" id="RU363063"/>
    </source>
</evidence>
<evidence type="ECO:0000256" key="5">
    <source>
        <dbReference type="ARBA" id="ARBA00022692"/>
    </source>
</evidence>
<name>A0ABN7T1J6_OIKDI</name>
<gene>
    <name evidence="11" type="ORF">OKIOD_LOCUS14753</name>
</gene>
<dbReference type="Gene3D" id="3.90.550.50">
    <property type="match status" value="1"/>
</dbReference>
<sequence length="204" mass="24453">MIFLLVLPPSWRQSRKLTLGFLKKPKCPTSKFLIIINSAPKNLEFRNLLRFYFHRLPKRDLYSVFFILGRTEIELEDEEDIIIGDFKDCYENLVLKTKSAYEYFESCEEPEFFMIQDDDVWSDPAAMMEILDKNEQRAIWGAVLPRMDVHSGWANRKGIFVEHEKWPYWKWPKYIYGAATLYIGKRRWPFPKLLRLRKRSSTSP</sequence>
<keyword evidence="5" id="KW-0812">Transmembrane</keyword>
<dbReference type="PANTHER" id="PTHR11214">
    <property type="entry name" value="BETA-1,3-N-ACETYLGLUCOSAMINYLTRANSFERASE"/>
    <property type="match status" value="1"/>
</dbReference>
<protein>
    <recommendedName>
        <fullName evidence="10">Hexosyltransferase</fullName>
        <ecNumber evidence="10">2.4.1.-</ecNumber>
    </recommendedName>
</protein>